<dbReference type="NCBIfam" id="TIGR02284">
    <property type="entry name" value="PA2169 family four-helix-bundle protein"/>
    <property type="match status" value="1"/>
</dbReference>
<organism evidence="2 3">
    <name type="scientific">Christiangramia echinicola</name>
    <dbReference type="NCBI Taxonomy" id="279359"/>
    <lineage>
        <taxon>Bacteria</taxon>
        <taxon>Pseudomonadati</taxon>
        <taxon>Bacteroidota</taxon>
        <taxon>Flavobacteriia</taxon>
        <taxon>Flavobacteriales</taxon>
        <taxon>Flavobacteriaceae</taxon>
        <taxon>Christiangramia</taxon>
    </lineage>
</organism>
<dbReference type="Gene3D" id="1.20.1260.10">
    <property type="match status" value="1"/>
</dbReference>
<dbReference type="AlphaFoldDB" id="A0A1H1RX15"/>
<dbReference type="InterPro" id="IPR012347">
    <property type="entry name" value="Ferritin-like"/>
</dbReference>
<keyword evidence="3" id="KW-1185">Reference proteome</keyword>
<dbReference type="Proteomes" id="UP000198858">
    <property type="component" value="Chromosome I"/>
</dbReference>
<name>A0A1H1RX15_9FLAO</name>
<dbReference type="EMBL" id="LT629745">
    <property type="protein sequence ID" value="SDS40225.1"/>
    <property type="molecule type" value="Genomic_DNA"/>
</dbReference>
<dbReference type="SUPFAM" id="SSF47240">
    <property type="entry name" value="Ferritin-like"/>
    <property type="match status" value="1"/>
</dbReference>
<dbReference type="InterPro" id="IPR011971">
    <property type="entry name" value="CHP02284"/>
</dbReference>
<proteinExistence type="predicted"/>
<dbReference type="RefSeq" id="WP_026934391.1">
    <property type="nucleotide sequence ID" value="NZ_LT629745.1"/>
</dbReference>
<evidence type="ECO:0000313" key="2">
    <source>
        <dbReference type="EMBL" id="SDS40225.1"/>
    </source>
</evidence>
<dbReference type="InterPro" id="IPR019052">
    <property type="entry name" value="DUF2383"/>
</dbReference>
<feature type="domain" description="DUF2383" evidence="1">
    <location>
        <begin position="17"/>
        <end position="127"/>
    </location>
</feature>
<evidence type="ECO:0000313" key="3">
    <source>
        <dbReference type="Proteomes" id="UP000198858"/>
    </source>
</evidence>
<reference evidence="2 3" key="1">
    <citation type="submission" date="2016-10" db="EMBL/GenBank/DDBJ databases">
        <authorList>
            <person name="Varghese N."/>
            <person name="Submissions S."/>
        </authorList>
    </citation>
    <scope>NUCLEOTIDE SEQUENCE [LARGE SCALE GENOMIC DNA]</scope>
    <source>
        <strain evidence="2 3">Mar_2010_102</strain>
    </source>
</reference>
<sequence>MKTTREAAREASHKNLVNLLSELLEKNYDAEKGYKKALEHTHNPDLKNFLKSQAVQRNHFATEIDKHIHMLNEHPKDSSTGSTLGSIHRLWIDVKSSWSKKNDESMLEECLRGEKSSLKDYEEKLEKNILNPDVKAMLEEHRDKIKNTLRQIKILEDLEDLED</sequence>
<dbReference type="STRING" id="1250231.SAMN04488552_3055"/>
<dbReference type="Pfam" id="PF09537">
    <property type="entry name" value="DUF2383"/>
    <property type="match status" value="1"/>
</dbReference>
<evidence type="ECO:0000259" key="1">
    <source>
        <dbReference type="Pfam" id="PF09537"/>
    </source>
</evidence>
<protein>
    <recommendedName>
        <fullName evidence="1">DUF2383 domain-containing protein</fullName>
    </recommendedName>
</protein>
<gene>
    <name evidence="2" type="ORF">SAMN04488552_3055</name>
</gene>
<dbReference type="InterPro" id="IPR009078">
    <property type="entry name" value="Ferritin-like_SF"/>
</dbReference>
<accession>A0A1H1RX15</accession>